<feature type="coiled-coil region" evidence="1">
    <location>
        <begin position="123"/>
        <end position="150"/>
    </location>
</feature>
<sequence length="273" mass="32165">MCENKLKLIKTEDELIELAKEQFNTYKEWLDEFSSNLDLVKKEDRIDKIVFFFHILMLVKEVFSNFENKNFLSVPILLRSLVECFLKLEEMCTNEQFGMDRVTYSDYKEKEKILKNVEGMYSSDEKERKLNEISEKIDNLSKKLNDLEKEKDFKLTPKAKEYSNKIDDQTIYNSVFLLSKHTHCNLAQVIQLHHKNKQTVLNPIGNLIMQKEYLSLTNFIFIQSISLFNRFLSIFKLNVITQLFCATFPLSSPPLLPPQPSTHTPLAKYSHCR</sequence>
<organism evidence="2 3">
    <name type="scientific">Rodentibacter genomosp. 1</name>
    <dbReference type="NCBI Taxonomy" id="1908264"/>
    <lineage>
        <taxon>Bacteria</taxon>
        <taxon>Pseudomonadati</taxon>
        <taxon>Pseudomonadota</taxon>
        <taxon>Gammaproteobacteria</taxon>
        <taxon>Pasteurellales</taxon>
        <taxon>Pasteurellaceae</taxon>
        <taxon>Rodentibacter</taxon>
    </lineage>
</organism>
<dbReference type="EMBL" id="MLHN01000002">
    <property type="protein sequence ID" value="OOF51946.1"/>
    <property type="molecule type" value="Genomic_DNA"/>
</dbReference>
<dbReference type="STRING" id="1908264.BKK54_00990"/>
<accession>A0A1V3J947</accession>
<dbReference type="RefSeq" id="WP_077540660.1">
    <property type="nucleotide sequence ID" value="NZ_MLHN01000002.1"/>
</dbReference>
<dbReference type="AlphaFoldDB" id="A0A1V3J947"/>
<comment type="caution">
    <text evidence="2">The sequence shown here is derived from an EMBL/GenBank/DDBJ whole genome shotgun (WGS) entry which is preliminary data.</text>
</comment>
<proteinExistence type="predicted"/>
<evidence type="ECO:0000313" key="3">
    <source>
        <dbReference type="Proteomes" id="UP000188481"/>
    </source>
</evidence>
<gene>
    <name evidence="2" type="ORF">BKK54_00990</name>
</gene>
<evidence type="ECO:0000313" key="2">
    <source>
        <dbReference type="EMBL" id="OOF51946.1"/>
    </source>
</evidence>
<evidence type="ECO:0000256" key="1">
    <source>
        <dbReference type="SAM" id="Coils"/>
    </source>
</evidence>
<reference evidence="2 3" key="1">
    <citation type="submission" date="2016-10" db="EMBL/GenBank/DDBJ databases">
        <title>Rodentibacter gen. nov. and new species.</title>
        <authorList>
            <person name="Christensen H."/>
        </authorList>
    </citation>
    <scope>NUCLEOTIDE SEQUENCE [LARGE SCALE GENOMIC DNA]</scope>
    <source>
        <strain evidence="3">ppn416</strain>
    </source>
</reference>
<dbReference type="InterPro" id="IPR043733">
    <property type="entry name" value="DUF5677"/>
</dbReference>
<protein>
    <submittedName>
        <fullName evidence="2">Uncharacterized protein</fullName>
    </submittedName>
</protein>
<dbReference type="Proteomes" id="UP000188481">
    <property type="component" value="Unassembled WGS sequence"/>
</dbReference>
<keyword evidence="3" id="KW-1185">Reference proteome</keyword>
<dbReference type="Pfam" id="PF18928">
    <property type="entry name" value="DUF5677"/>
    <property type="match status" value="1"/>
</dbReference>
<keyword evidence="1" id="KW-0175">Coiled coil</keyword>
<name>A0A1V3J947_9PAST</name>